<evidence type="ECO:0000256" key="1">
    <source>
        <dbReference type="ARBA" id="ARBA00004651"/>
    </source>
</evidence>
<feature type="transmembrane region" description="Helical" evidence="6">
    <location>
        <begin position="272"/>
        <end position="294"/>
    </location>
</feature>
<dbReference type="PANTHER" id="PTHR35007">
    <property type="entry name" value="INTEGRAL MEMBRANE PROTEIN-RELATED"/>
    <property type="match status" value="1"/>
</dbReference>
<feature type="transmembrane region" description="Helical" evidence="6">
    <location>
        <begin position="120"/>
        <end position="142"/>
    </location>
</feature>
<organism evidence="8 9">
    <name type="scientific">Novipirellula galeiformis</name>
    <dbReference type="NCBI Taxonomy" id="2528004"/>
    <lineage>
        <taxon>Bacteria</taxon>
        <taxon>Pseudomonadati</taxon>
        <taxon>Planctomycetota</taxon>
        <taxon>Planctomycetia</taxon>
        <taxon>Pirellulales</taxon>
        <taxon>Pirellulaceae</taxon>
        <taxon>Novipirellula</taxon>
    </lineage>
</organism>
<evidence type="ECO:0000256" key="6">
    <source>
        <dbReference type="SAM" id="Phobius"/>
    </source>
</evidence>
<name>A0A5C6C1R3_9BACT</name>
<evidence type="ECO:0000256" key="3">
    <source>
        <dbReference type="ARBA" id="ARBA00022692"/>
    </source>
</evidence>
<evidence type="ECO:0000259" key="7">
    <source>
        <dbReference type="Pfam" id="PF00482"/>
    </source>
</evidence>
<accession>A0A5C6C1R3</accession>
<keyword evidence="4 6" id="KW-1133">Transmembrane helix</keyword>
<keyword evidence="2" id="KW-1003">Cell membrane</keyword>
<gene>
    <name evidence="8" type="ORF">Pla52o_52500</name>
</gene>
<feature type="domain" description="Type II secretion system protein GspF" evidence="7">
    <location>
        <begin position="161"/>
        <end position="288"/>
    </location>
</feature>
<reference evidence="8 9" key="1">
    <citation type="submission" date="2019-02" db="EMBL/GenBank/DDBJ databases">
        <title>Deep-cultivation of Planctomycetes and their phenomic and genomic characterization uncovers novel biology.</title>
        <authorList>
            <person name="Wiegand S."/>
            <person name="Jogler M."/>
            <person name="Boedeker C."/>
            <person name="Pinto D."/>
            <person name="Vollmers J."/>
            <person name="Rivas-Marin E."/>
            <person name="Kohn T."/>
            <person name="Peeters S.H."/>
            <person name="Heuer A."/>
            <person name="Rast P."/>
            <person name="Oberbeckmann S."/>
            <person name="Bunk B."/>
            <person name="Jeske O."/>
            <person name="Meyerdierks A."/>
            <person name="Storesund J.E."/>
            <person name="Kallscheuer N."/>
            <person name="Luecker S."/>
            <person name="Lage O.M."/>
            <person name="Pohl T."/>
            <person name="Merkel B.J."/>
            <person name="Hornburger P."/>
            <person name="Mueller R.-W."/>
            <person name="Bruemmer F."/>
            <person name="Labrenz M."/>
            <person name="Spormann A.M."/>
            <person name="Op Den Camp H."/>
            <person name="Overmann J."/>
            <person name="Amann R."/>
            <person name="Jetten M.S.M."/>
            <person name="Mascher T."/>
            <person name="Medema M.H."/>
            <person name="Devos D.P."/>
            <person name="Kaster A.-K."/>
            <person name="Ovreas L."/>
            <person name="Rohde M."/>
            <person name="Galperin M.Y."/>
            <person name="Jogler C."/>
        </authorList>
    </citation>
    <scope>NUCLEOTIDE SEQUENCE [LARGE SCALE GENOMIC DNA]</scope>
    <source>
        <strain evidence="8 9">Pla52o</strain>
    </source>
</reference>
<evidence type="ECO:0000313" key="8">
    <source>
        <dbReference type="EMBL" id="TWU17446.1"/>
    </source>
</evidence>
<protein>
    <submittedName>
        <fullName evidence="8">Bacterial type II secretion system protein F domain protein</fullName>
    </submittedName>
</protein>
<dbReference type="Proteomes" id="UP000316304">
    <property type="component" value="Unassembled WGS sequence"/>
</dbReference>
<dbReference type="Pfam" id="PF00482">
    <property type="entry name" value="T2SSF"/>
    <property type="match status" value="1"/>
</dbReference>
<evidence type="ECO:0000256" key="5">
    <source>
        <dbReference type="ARBA" id="ARBA00023136"/>
    </source>
</evidence>
<evidence type="ECO:0000313" key="9">
    <source>
        <dbReference type="Proteomes" id="UP000316304"/>
    </source>
</evidence>
<dbReference type="PANTHER" id="PTHR35007:SF2">
    <property type="entry name" value="PILUS ASSEMBLE PROTEIN"/>
    <property type="match status" value="1"/>
</dbReference>
<dbReference type="GO" id="GO:0005886">
    <property type="term" value="C:plasma membrane"/>
    <property type="evidence" value="ECO:0007669"/>
    <property type="project" value="UniProtKB-SubCell"/>
</dbReference>
<keyword evidence="9" id="KW-1185">Reference proteome</keyword>
<feature type="transmembrane region" description="Helical" evidence="6">
    <location>
        <begin position="93"/>
        <end position="114"/>
    </location>
</feature>
<comment type="caution">
    <text evidence="8">The sequence shown here is derived from an EMBL/GenBank/DDBJ whole genome shotgun (WGS) entry which is preliminary data.</text>
</comment>
<sequence>MHYFHLPIVILVFALSSFAFYVIFQRCDYYQRMLRNRTVAIGGGSPDALRSPKPGTRWWRQIDRIVPHVNEKKSLQKQLARAGYYEPTAARNYVVVQAVLLGVATALSAIVMLSEWFQPLALSVTVCLVLCLLAFSAPIGWLNHQTRGRHRMLRKSIPDLLELMVVCLDAGLSLPLTLQRMTHEMGFAHPQLADELATVQREYAMGLTLEKALGNFAERTDFEGLKTLCLFTREAQKYGTNITDALRDHSSLLVGQREAAAEEMAQRASVKILLPVLLLILPAVFVVVAGPAFLQLLDAFGSLNVK</sequence>
<feature type="transmembrane region" description="Helical" evidence="6">
    <location>
        <begin position="6"/>
        <end position="24"/>
    </location>
</feature>
<comment type="subcellular location">
    <subcellularLocation>
        <location evidence="1">Cell membrane</location>
        <topology evidence="1">Multi-pass membrane protein</topology>
    </subcellularLocation>
</comment>
<dbReference type="EMBL" id="SJPT01000012">
    <property type="protein sequence ID" value="TWU17446.1"/>
    <property type="molecule type" value="Genomic_DNA"/>
</dbReference>
<evidence type="ECO:0000256" key="4">
    <source>
        <dbReference type="ARBA" id="ARBA00022989"/>
    </source>
</evidence>
<dbReference type="RefSeq" id="WP_146597171.1">
    <property type="nucleotide sequence ID" value="NZ_SJPT01000012.1"/>
</dbReference>
<dbReference type="OrthoDB" id="212987at2"/>
<dbReference type="InterPro" id="IPR018076">
    <property type="entry name" value="T2SS_GspF_dom"/>
</dbReference>
<proteinExistence type="predicted"/>
<keyword evidence="5 6" id="KW-0472">Membrane</keyword>
<evidence type="ECO:0000256" key="2">
    <source>
        <dbReference type="ARBA" id="ARBA00022475"/>
    </source>
</evidence>
<keyword evidence="3 6" id="KW-0812">Transmembrane</keyword>
<dbReference type="AlphaFoldDB" id="A0A5C6C1R3"/>